<dbReference type="EC" id="2.7.4.-" evidence="14"/>
<keyword evidence="8 14" id="KW-0418">Kinase</keyword>
<dbReference type="InterPro" id="IPR027417">
    <property type="entry name" value="P-loop_NTPase"/>
</dbReference>
<dbReference type="PANTHER" id="PTHR30305:SF1">
    <property type="entry name" value="HPR KINASE_PHOSPHORYLASE"/>
    <property type="match status" value="1"/>
</dbReference>
<keyword evidence="9 14" id="KW-0067">ATP-binding</keyword>
<evidence type="ECO:0000256" key="5">
    <source>
        <dbReference type="ARBA" id="ARBA00022679"/>
    </source>
</evidence>
<comment type="miscellaneous">
    <text evidence="14">Both phosphorylation and phosphorolysis are carried out by the same active site and suggest a common mechanism for both reactions.</text>
</comment>
<feature type="region of interest" description="Important for the catalytic mechanism of dephosphorylation" evidence="14">
    <location>
        <begin position="268"/>
        <end position="273"/>
    </location>
</feature>
<dbReference type="Gene3D" id="3.40.1390.20">
    <property type="entry name" value="HprK N-terminal domain-like"/>
    <property type="match status" value="1"/>
</dbReference>
<dbReference type="GO" id="GO:0006109">
    <property type="term" value="P:regulation of carbohydrate metabolic process"/>
    <property type="evidence" value="ECO:0007669"/>
    <property type="project" value="UniProtKB-UniRule"/>
</dbReference>
<dbReference type="CDD" id="cd01918">
    <property type="entry name" value="HprK_C"/>
    <property type="match status" value="1"/>
</dbReference>
<proteinExistence type="inferred from homology"/>
<dbReference type="PANTHER" id="PTHR30305">
    <property type="entry name" value="PROTEIN YJDM-RELATED"/>
    <property type="match status" value="1"/>
</dbReference>
<comment type="subunit">
    <text evidence="14">Homohexamer.</text>
</comment>
<dbReference type="Gene3D" id="3.40.50.300">
    <property type="entry name" value="P-loop containing nucleotide triphosphate hydrolases"/>
    <property type="match status" value="1"/>
</dbReference>
<dbReference type="Pfam" id="PF02603">
    <property type="entry name" value="Hpr_kinase_N"/>
    <property type="match status" value="1"/>
</dbReference>
<dbReference type="EC" id="2.7.11.-" evidence="14"/>
<dbReference type="NCBIfam" id="TIGR00679">
    <property type="entry name" value="hpr-ser"/>
    <property type="match status" value="1"/>
</dbReference>
<accession>A0A9D1F8J8</accession>
<feature type="active site" evidence="14">
    <location>
        <position position="142"/>
    </location>
</feature>
<comment type="cofactor">
    <cofactor evidence="2 14">
        <name>Mg(2+)</name>
        <dbReference type="ChEBI" id="CHEBI:18420"/>
    </cofactor>
</comment>
<evidence type="ECO:0000313" key="17">
    <source>
        <dbReference type="EMBL" id="HIS64334.1"/>
    </source>
</evidence>
<comment type="caution">
    <text evidence="17">The sequence shown here is derived from an EMBL/GenBank/DDBJ whole genome shotgun (WGS) entry which is preliminary data.</text>
</comment>
<reference evidence="17" key="2">
    <citation type="journal article" date="2021" name="PeerJ">
        <title>Extensive microbial diversity within the chicken gut microbiome revealed by metagenomics and culture.</title>
        <authorList>
            <person name="Gilroy R."/>
            <person name="Ravi A."/>
            <person name="Getino M."/>
            <person name="Pursley I."/>
            <person name="Horton D.L."/>
            <person name="Alikhan N.F."/>
            <person name="Baker D."/>
            <person name="Gharbi K."/>
            <person name="Hall N."/>
            <person name="Watson M."/>
            <person name="Adriaenssens E.M."/>
            <person name="Foster-Nyarko E."/>
            <person name="Jarju S."/>
            <person name="Secka A."/>
            <person name="Antonio M."/>
            <person name="Oren A."/>
            <person name="Chaudhuri R.R."/>
            <person name="La Ragione R."/>
            <person name="Hildebrand F."/>
            <person name="Pallen M.J."/>
        </authorList>
    </citation>
    <scope>NUCLEOTIDE SEQUENCE</scope>
    <source>
        <strain evidence="17">ChiBcec16-1751</strain>
    </source>
</reference>
<evidence type="ECO:0000256" key="2">
    <source>
        <dbReference type="ARBA" id="ARBA00001946"/>
    </source>
</evidence>
<dbReference type="GO" id="GO:0000287">
    <property type="term" value="F:magnesium ion binding"/>
    <property type="evidence" value="ECO:0007669"/>
    <property type="project" value="UniProtKB-UniRule"/>
</dbReference>
<dbReference type="InterPro" id="IPR028979">
    <property type="entry name" value="Ser_kin/Pase_Hpr-like_N_sf"/>
</dbReference>
<evidence type="ECO:0000256" key="1">
    <source>
        <dbReference type="ARBA" id="ARBA00001120"/>
    </source>
</evidence>
<keyword evidence="12 14" id="KW-0119">Carbohydrate metabolism</keyword>
<reference evidence="17" key="1">
    <citation type="submission" date="2020-10" db="EMBL/GenBank/DDBJ databases">
        <authorList>
            <person name="Gilroy R."/>
        </authorList>
    </citation>
    <scope>NUCLEOTIDE SEQUENCE</scope>
    <source>
        <strain evidence="17">ChiBcec16-1751</strain>
    </source>
</reference>
<keyword evidence="6 14" id="KW-0479">Metal-binding</keyword>
<dbReference type="GO" id="GO:0004674">
    <property type="term" value="F:protein serine/threonine kinase activity"/>
    <property type="evidence" value="ECO:0007669"/>
    <property type="project" value="UniProtKB-KW"/>
</dbReference>
<comment type="catalytic activity">
    <reaction evidence="13 14">
        <text>[HPr protein]-O-phospho-L-serine + phosphate + H(+) = [HPr protein]-L-serine + diphosphate</text>
        <dbReference type="Rhea" id="RHEA:46604"/>
        <dbReference type="Rhea" id="RHEA-COMP:11602"/>
        <dbReference type="Rhea" id="RHEA-COMP:11603"/>
        <dbReference type="ChEBI" id="CHEBI:15378"/>
        <dbReference type="ChEBI" id="CHEBI:29999"/>
        <dbReference type="ChEBI" id="CHEBI:33019"/>
        <dbReference type="ChEBI" id="CHEBI:43474"/>
        <dbReference type="ChEBI" id="CHEBI:83421"/>
    </reaction>
</comment>
<dbReference type="GO" id="GO:0005524">
    <property type="term" value="F:ATP binding"/>
    <property type="evidence" value="ECO:0007669"/>
    <property type="project" value="UniProtKB-UniRule"/>
</dbReference>
<organism evidence="17 18">
    <name type="scientific">Candidatus Avoscillospira avistercoris</name>
    <dbReference type="NCBI Taxonomy" id="2840707"/>
    <lineage>
        <taxon>Bacteria</taxon>
        <taxon>Bacillati</taxon>
        <taxon>Bacillota</taxon>
        <taxon>Clostridia</taxon>
        <taxon>Eubacteriales</taxon>
        <taxon>Oscillospiraceae</taxon>
        <taxon>Oscillospiraceae incertae sedis</taxon>
        <taxon>Candidatus Avoscillospira</taxon>
    </lineage>
</organism>
<keyword evidence="5 14" id="KW-0808">Transferase</keyword>
<dbReference type="HAMAP" id="MF_01249">
    <property type="entry name" value="HPr_kinase"/>
    <property type="match status" value="1"/>
</dbReference>
<keyword evidence="11 14" id="KW-0511">Multifunctional enzyme</keyword>
<dbReference type="FunFam" id="3.40.50.300:FF:000174">
    <property type="entry name" value="HPr kinase/phosphorylase"/>
    <property type="match status" value="1"/>
</dbReference>
<feature type="active site" description="Proton acceptor; for phosphorylation activity. Proton donor; for dephosphorylation activity" evidence="14">
    <location>
        <position position="181"/>
    </location>
</feature>
<dbReference type="InterPro" id="IPR003755">
    <property type="entry name" value="HPr(Ser)_kin/Pase"/>
</dbReference>
<dbReference type="SUPFAM" id="SSF53795">
    <property type="entry name" value="PEP carboxykinase-like"/>
    <property type="match status" value="1"/>
</dbReference>
<dbReference type="GO" id="GO:0004712">
    <property type="term" value="F:protein serine/threonine/tyrosine kinase activity"/>
    <property type="evidence" value="ECO:0007669"/>
    <property type="project" value="UniProtKB-UniRule"/>
</dbReference>
<feature type="domain" description="HPr kinase/phosphorylase C-terminal" evidence="16">
    <location>
        <begin position="135"/>
        <end position="302"/>
    </location>
</feature>
<dbReference type="AlphaFoldDB" id="A0A9D1F8J8"/>
<evidence type="ECO:0000256" key="14">
    <source>
        <dbReference type="HAMAP-Rule" id="MF_01249"/>
    </source>
</evidence>
<evidence type="ECO:0000259" key="15">
    <source>
        <dbReference type="Pfam" id="PF02603"/>
    </source>
</evidence>
<comment type="catalytic activity">
    <reaction evidence="1 14">
        <text>[HPr protein]-L-serine + ATP = [HPr protein]-O-phospho-L-serine + ADP + H(+)</text>
        <dbReference type="Rhea" id="RHEA:46600"/>
        <dbReference type="Rhea" id="RHEA-COMP:11602"/>
        <dbReference type="Rhea" id="RHEA-COMP:11603"/>
        <dbReference type="ChEBI" id="CHEBI:15378"/>
        <dbReference type="ChEBI" id="CHEBI:29999"/>
        <dbReference type="ChEBI" id="CHEBI:30616"/>
        <dbReference type="ChEBI" id="CHEBI:83421"/>
        <dbReference type="ChEBI" id="CHEBI:456216"/>
    </reaction>
</comment>
<evidence type="ECO:0000256" key="12">
    <source>
        <dbReference type="ARBA" id="ARBA00023277"/>
    </source>
</evidence>
<evidence type="ECO:0000256" key="4">
    <source>
        <dbReference type="ARBA" id="ARBA00022527"/>
    </source>
</evidence>
<gene>
    <name evidence="14 17" type="primary">hprK</name>
    <name evidence="17" type="ORF">IAA83_03050</name>
</gene>
<keyword evidence="4 14" id="KW-0723">Serine/threonine-protein kinase</keyword>
<evidence type="ECO:0000256" key="9">
    <source>
        <dbReference type="ARBA" id="ARBA00022840"/>
    </source>
</evidence>
<dbReference type="SUPFAM" id="SSF75138">
    <property type="entry name" value="HprK N-terminal domain-like"/>
    <property type="match status" value="1"/>
</dbReference>
<evidence type="ECO:0000256" key="7">
    <source>
        <dbReference type="ARBA" id="ARBA00022741"/>
    </source>
</evidence>
<protein>
    <recommendedName>
        <fullName evidence="14">HPr kinase/phosphorylase</fullName>
        <shortName evidence="14">HPrK/P</shortName>
        <ecNumber evidence="14">2.7.11.-</ecNumber>
        <ecNumber evidence="14">2.7.4.-</ecNumber>
    </recommendedName>
    <alternativeName>
        <fullName evidence="14">HPr(Ser) kinase/phosphorylase</fullName>
    </alternativeName>
</protein>
<dbReference type="Pfam" id="PF07475">
    <property type="entry name" value="Hpr_kinase_C"/>
    <property type="match status" value="1"/>
</dbReference>
<feature type="binding site" evidence="14">
    <location>
        <position position="164"/>
    </location>
    <ligand>
        <name>Mg(2+)</name>
        <dbReference type="ChEBI" id="CHEBI:18420"/>
    </ligand>
</feature>
<evidence type="ECO:0000259" key="16">
    <source>
        <dbReference type="Pfam" id="PF07475"/>
    </source>
</evidence>
<dbReference type="EMBL" id="DVJJ01000051">
    <property type="protein sequence ID" value="HIS64334.1"/>
    <property type="molecule type" value="Genomic_DNA"/>
</dbReference>
<feature type="domain" description="HPr(Ser) kinase/phosphorylase N-terminal" evidence="15">
    <location>
        <begin position="7"/>
        <end position="131"/>
    </location>
</feature>
<name>A0A9D1F8J8_9FIRM</name>
<dbReference type="Proteomes" id="UP000886741">
    <property type="component" value="Unassembled WGS sequence"/>
</dbReference>
<feature type="binding site" evidence="14">
    <location>
        <position position="206"/>
    </location>
    <ligand>
        <name>Mg(2+)</name>
        <dbReference type="ChEBI" id="CHEBI:18420"/>
    </ligand>
</feature>
<evidence type="ECO:0000256" key="6">
    <source>
        <dbReference type="ARBA" id="ARBA00022723"/>
    </source>
</evidence>
<feature type="active site" evidence="14">
    <location>
        <position position="163"/>
    </location>
</feature>
<comment type="similarity">
    <text evidence="3 14">Belongs to the HPrK/P family.</text>
</comment>
<sequence>MIHSYSVALTQLVKEFNLRPIHKATDYEQINITVDDISRPGLQLAGYFDHFEPMRLQVIGTVETTYLNKLSADERRSIFDRYFSYKIPALIISRDLDPLPECLEMAAKHDITILQGSETTSYIVSSLISALKVYLAPRITRHGVLVEVYGEGLLLLGESGIGKSEAAVELLKRGHRLIADDAVEIKKVSSKKCFGTAPELIRHYIELRGIGVINVAKLFGMAAVKDSADIDLIINIVPWRDGEAYDRLGLENQYTDILGVKIPSLTIPITPGRNLAVILEVAAMNNRQKKMGYNAAAEFTEQINKHFDSSFGQSF</sequence>
<comment type="domain">
    <text evidence="14">The Walker A ATP-binding motif also binds Pi and PPi.</text>
</comment>
<evidence type="ECO:0000256" key="3">
    <source>
        <dbReference type="ARBA" id="ARBA00006883"/>
    </source>
</evidence>
<evidence type="ECO:0000313" key="18">
    <source>
        <dbReference type="Proteomes" id="UP000886741"/>
    </source>
</evidence>
<dbReference type="InterPro" id="IPR011104">
    <property type="entry name" value="Hpr_kin/Pase_C"/>
</dbReference>
<evidence type="ECO:0000256" key="10">
    <source>
        <dbReference type="ARBA" id="ARBA00022842"/>
    </source>
</evidence>
<dbReference type="InterPro" id="IPR011126">
    <property type="entry name" value="Hpr_kin/Pase_Hpr_N"/>
</dbReference>
<evidence type="ECO:0000256" key="8">
    <source>
        <dbReference type="ARBA" id="ARBA00022777"/>
    </source>
</evidence>
<evidence type="ECO:0000256" key="11">
    <source>
        <dbReference type="ARBA" id="ARBA00023268"/>
    </source>
</evidence>
<feature type="region of interest" description="Important for the catalytic mechanism of both phosphorylation and dephosphorylation" evidence="14">
    <location>
        <begin position="205"/>
        <end position="214"/>
    </location>
</feature>
<feature type="binding site" evidence="14">
    <location>
        <begin position="157"/>
        <end position="164"/>
    </location>
    <ligand>
        <name>ATP</name>
        <dbReference type="ChEBI" id="CHEBI:30616"/>
    </ligand>
</feature>
<keyword evidence="7 14" id="KW-0547">Nucleotide-binding</keyword>
<comment type="function">
    <text evidence="14">Catalyzes the ATP- as well as the pyrophosphate-dependent phosphorylation of a specific serine residue in HPr, a phosphocarrier protein of the phosphoenolpyruvate-dependent sugar phosphotransferase system (PTS). HprK/P also catalyzes the pyrophosphate-producing, inorganic phosphate-dependent dephosphorylation (phosphorolysis) of seryl-phosphorylated HPr (P-Ser-HPr). The two antagonistic activities of HprK/P are regulated by several intracellular metabolites, which change their concentration in response to the absence or presence of rapidly metabolisable carbon sources (glucose, fructose, etc.) in the growth medium. Therefore, by controlling the phosphorylation state of HPr, HPrK/P is a sensor enzyme that plays a major role in the regulation of carbon metabolism and sugar transport: it mediates carbon catabolite repression (CCR), and regulates PTS-catalyzed carbohydrate uptake and inducer exclusion.</text>
</comment>
<keyword evidence="10 14" id="KW-0460">Magnesium</keyword>
<dbReference type="GO" id="GO:0000155">
    <property type="term" value="F:phosphorelay sensor kinase activity"/>
    <property type="evidence" value="ECO:0007669"/>
    <property type="project" value="InterPro"/>
</dbReference>
<evidence type="ECO:0000256" key="13">
    <source>
        <dbReference type="ARBA" id="ARBA00047657"/>
    </source>
</evidence>
<feature type="active site" evidence="14">
    <location>
        <position position="247"/>
    </location>
</feature>